<dbReference type="SUPFAM" id="SSF69336">
    <property type="entry name" value="Alpha subunit of glutamate synthase, C-terminal domain"/>
    <property type="match status" value="1"/>
</dbReference>
<feature type="coiled-coil region" evidence="8">
    <location>
        <begin position="123"/>
        <end position="150"/>
    </location>
</feature>
<comment type="subcellular location">
    <subcellularLocation>
        <location evidence="1">Nucleus</location>
    </subcellularLocation>
</comment>
<dbReference type="Gene3D" id="2.160.20.60">
    <property type="entry name" value="Glutamate synthase, alpha subunit, C-terminal domain"/>
    <property type="match status" value="1"/>
</dbReference>
<dbReference type="CDD" id="cd00982">
    <property type="entry name" value="gltB_C"/>
    <property type="match status" value="1"/>
</dbReference>
<dbReference type="CDD" id="cd18914">
    <property type="entry name" value="bHLH_AtORG2_like"/>
    <property type="match status" value="1"/>
</dbReference>
<dbReference type="Pfam" id="PF00010">
    <property type="entry name" value="HLH"/>
    <property type="match status" value="1"/>
</dbReference>
<gene>
    <name evidence="10" type="ORF">RD792_008165</name>
</gene>
<keyword evidence="8" id="KW-0175">Coiled coil</keyword>
<evidence type="ECO:0000313" key="11">
    <source>
        <dbReference type="Proteomes" id="UP001291926"/>
    </source>
</evidence>
<comment type="pathway">
    <text evidence="2">Energy metabolism; nitrogen metabolism.</text>
</comment>
<keyword evidence="6" id="KW-0804">Transcription</keyword>
<dbReference type="EMBL" id="JAYDYQ010002533">
    <property type="protein sequence ID" value="KAK4485523.1"/>
    <property type="molecule type" value="Genomic_DNA"/>
</dbReference>
<dbReference type="InterPro" id="IPR002932">
    <property type="entry name" value="Glu_synthdom"/>
</dbReference>
<evidence type="ECO:0000256" key="5">
    <source>
        <dbReference type="ARBA" id="ARBA00023015"/>
    </source>
</evidence>
<dbReference type="Gene3D" id="4.10.280.10">
    <property type="entry name" value="Helix-loop-helix DNA-binding domain"/>
    <property type="match status" value="1"/>
</dbReference>
<evidence type="ECO:0000256" key="4">
    <source>
        <dbReference type="ARBA" id="ARBA00009716"/>
    </source>
</evidence>
<keyword evidence="5" id="KW-0805">Transcription regulation</keyword>
<dbReference type="Pfam" id="PF01645">
    <property type="entry name" value="Glu_synthase"/>
    <property type="match status" value="1"/>
</dbReference>
<evidence type="ECO:0000313" key="10">
    <source>
        <dbReference type="EMBL" id="KAK4485523.1"/>
    </source>
</evidence>
<dbReference type="SUPFAM" id="SSF47459">
    <property type="entry name" value="HLH, helix-loop-helix DNA-binding domain"/>
    <property type="match status" value="1"/>
</dbReference>
<dbReference type="SUPFAM" id="SSF51395">
    <property type="entry name" value="FMN-linked oxidoreductases"/>
    <property type="match status" value="1"/>
</dbReference>
<accession>A0ABR0D8D9</accession>
<sequence>MLSVSPQFSSFGWLLDDPLISHEELTNNCYFSTEKIQTSGDSIGDLHSPNSSKNGGFASSFDELVDEGNPKNVVKKLNHNASERDRRKRINTLYFTLRSLLPQEDQSGKLSIPATVSKVLKYIPEQQKEIDRLNLKKERLMSKISSQEETLTTNLRKKRRIEPNQSTLSALSVTQISDEEIIIQSSISKVEKANSFSEALLSLEQEGLFVKSASCFVSCEGRVFYNLHLQVCTREYFNGCRNVEGEISGHDGGTGASPVSSIKHAGGPWELGLSETHQTLISNGLRERVILRVDGGFKSGFDVLMAALMGADEYGFGSVAMIATGCVMARICHTNNCPVGVASQREELRARFPGLPGDLVNYFIYVAEELRGMLAQLGYEKLDDVIGHTELLRPRDISLMKTQHIDLSYILSNVGFPKLSSTMIRNQEVHTNGPVLDDTLLADQEITDAIDNEKVASKSVEIYNVDRAVCGRIAGVIAKRYGDTGFAGQLNITFTGSAGQSFGCFLTPGMNIRLVGEANDYVGKGMAGGELVVTPVEKTGFTPEDATIVGNTCLYGATGGQVFVRGKAGERFAVRNSLAEAVVEGTGDHCCEYMTGGCVVILGKVGRNVAAGMTGGLAYILDEDDTLIPKVNKEIVKIQRVVAPVGQMQLKSLIEAHVEKTGSSKGSDILNEWDKYLPLFWQLVPPSEEDTPEACADYEQTATGQVTFQSA</sequence>
<reference evidence="10 11" key="1">
    <citation type="journal article" date="2023" name="bioRxiv">
        <title>Genome report: Whole genome sequence and annotation of Penstemon davidsonii.</title>
        <authorList>
            <person name="Ostevik K.L."/>
            <person name="Alabady M."/>
            <person name="Zhang M."/>
            <person name="Rausher M.D."/>
        </authorList>
    </citation>
    <scope>NUCLEOTIDE SEQUENCE [LARGE SCALE GENOMIC DNA]</scope>
    <source>
        <strain evidence="10">DNT005</strain>
        <tissue evidence="10">Whole leaf</tissue>
    </source>
</reference>
<dbReference type="InterPro" id="IPR002489">
    <property type="entry name" value="Glu_synth_asu_C"/>
</dbReference>
<evidence type="ECO:0000256" key="8">
    <source>
        <dbReference type="SAM" id="Coils"/>
    </source>
</evidence>
<dbReference type="Pfam" id="PF01493">
    <property type="entry name" value="GXGXG"/>
    <property type="match status" value="1"/>
</dbReference>
<evidence type="ECO:0000256" key="7">
    <source>
        <dbReference type="ARBA" id="ARBA00023242"/>
    </source>
</evidence>
<comment type="caution">
    <text evidence="10">The sequence shown here is derived from an EMBL/GenBank/DDBJ whole genome shotgun (WGS) entry which is preliminary data.</text>
</comment>
<comment type="similarity">
    <text evidence="4">Belongs to the glutamate synthase family.</text>
</comment>
<dbReference type="CDD" id="cd02808">
    <property type="entry name" value="GltS_FMN"/>
    <property type="match status" value="1"/>
</dbReference>
<name>A0ABR0D8D9_9LAMI</name>
<proteinExistence type="inferred from homology"/>
<keyword evidence="11" id="KW-1185">Reference proteome</keyword>
<evidence type="ECO:0000256" key="2">
    <source>
        <dbReference type="ARBA" id="ARBA00004802"/>
    </source>
</evidence>
<dbReference type="Proteomes" id="UP001291926">
    <property type="component" value="Unassembled WGS sequence"/>
</dbReference>
<dbReference type="InterPro" id="IPR011598">
    <property type="entry name" value="bHLH_dom"/>
</dbReference>
<evidence type="ECO:0000256" key="6">
    <source>
        <dbReference type="ARBA" id="ARBA00023163"/>
    </source>
</evidence>
<dbReference type="InterPro" id="IPR036638">
    <property type="entry name" value="HLH_DNA-bd_sf"/>
</dbReference>
<dbReference type="PANTHER" id="PTHR43100:SF2">
    <property type="entry name" value="BNAA03G19380D PROTEIN"/>
    <property type="match status" value="1"/>
</dbReference>
<keyword evidence="7" id="KW-0539">Nucleus</keyword>
<evidence type="ECO:0000256" key="1">
    <source>
        <dbReference type="ARBA" id="ARBA00004123"/>
    </source>
</evidence>
<evidence type="ECO:0000259" key="9">
    <source>
        <dbReference type="PROSITE" id="PS50888"/>
    </source>
</evidence>
<protein>
    <recommendedName>
        <fullName evidence="9">BHLH domain-containing protein</fullName>
    </recommendedName>
</protein>
<dbReference type="PROSITE" id="PS50888">
    <property type="entry name" value="BHLH"/>
    <property type="match status" value="1"/>
</dbReference>
<evidence type="ECO:0000256" key="3">
    <source>
        <dbReference type="ARBA" id="ARBA00004909"/>
    </source>
</evidence>
<dbReference type="Gene3D" id="3.20.20.70">
    <property type="entry name" value="Aldolase class I"/>
    <property type="match status" value="1"/>
</dbReference>
<dbReference type="InterPro" id="IPR036485">
    <property type="entry name" value="Glu_synth_asu_C_sf"/>
</dbReference>
<dbReference type="InterPro" id="IPR013785">
    <property type="entry name" value="Aldolase_TIM"/>
</dbReference>
<dbReference type="SMART" id="SM00353">
    <property type="entry name" value="HLH"/>
    <property type="match status" value="1"/>
</dbReference>
<comment type="pathway">
    <text evidence="3">Nitrogen metabolism.</text>
</comment>
<dbReference type="PANTHER" id="PTHR43100">
    <property type="entry name" value="GLUTAMATE SYNTHASE [NADPH] SMALL CHAIN"/>
    <property type="match status" value="1"/>
</dbReference>
<dbReference type="InterPro" id="IPR051394">
    <property type="entry name" value="Glutamate_Synthase"/>
</dbReference>
<organism evidence="10 11">
    <name type="scientific">Penstemon davidsonii</name>
    <dbReference type="NCBI Taxonomy" id="160366"/>
    <lineage>
        <taxon>Eukaryota</taxon>
        <taxon>Viridiplantae</taxon>
        <taxon>Streptophyta</taxon>
        <taxon>Embryophyta</taxon>
        <taxon>Tracheophyta</taxon>
        <taxon>Spermatophyta</taxon>
        <taxon>Magnoliopsida</taxon>
        <taxon>eudicotyledons</taxon>
        <taxon>Gunneridae</taxon>
        <taxon>Pentapetalae</taxon>
        <taxon>asterids</taxon>
        <taxon>lamiids</taxon>
        <taxon>Lamiales</taxon>
        <taxon>Plantaginaceae</taxon>
        <taxon>Cheloneae</taxon>
        <taxon>Penstemon</taxon>
    </lineage>
</organism>
<feature type="domain" description="BHLH" evidence="9">
    <location>
        <begin position="74"/>
        <end position="126"/>
    </location>
</feature>